<accession>A0A3M7PQN5</accession>
<proteinExistence type="predicted"/>
<sequence>MIMNLRHLSLNYVSKLKKKTNLNYLNNAFSYLTTLINHKLIERHCKSVFIYFFNLSFYHLVANGHTLLEIKYSSVCNRAFRRELRRI</sequence>
<comment type="caution">
    <text evidence="1">The sequence shown here is derived from an EMBL/GenBank/DDBJ whole genome shotgun (WGS) entry which is preliminary data.</text>
</comment>
<keyword evidence="2" id="KW-1185">Reference proteome</keyword>
<reference evidence="1 2" key="1">
    <citation type="journal article" date="2018" name="Sci. Rep.">
        <title>Genomic signatures of local adaptation to the degree of environmental predictability in rotifers.</title>
        <authorList>
            <person name="Franch-Gras L."/>
            <person name="Hahn C."/>
            <person name="Garcia-Roger E.M."/>
            <person name="Carmona M.J."/>
            <person name="Serra M."/>
            <person name="Gomez A."/>
        </authorList>
    </citation>
    <scope>NUCLEOTIDE SEQUENCE [LARGE SCALE GENOMIC DNA]</scope>
    <source>
        <strain evidence="1">HYR1</strain>
    </source>
</reference>
<dbReference type="AlphaFoldDB" id="A0A3M7PQN5"/>
<evidence type="ECO:0000313" key="1">
    <source>
        <dbReference type="EMBL" id="RNA01436.1"/>
    </source>
</evidence>
<organism evidence="1 2">
    <name type="scientific">Brachionus plicatilis</name>
    <name type="common">Marine rotifer</name>
    <name type="synonym">Brachionus muelleri</name>
    <dbReference type="NCBI Taxonomy" id="10195"/>
    <lineage>
        <taxon>Eukaryota</taxon>
        <taxon>Metazoa</taxon>
        <taxon>Spiralia</taxon>
        <taxon>Gnathifera</taxon>
        <taxon>Rotifera</taxon>
        <taxon>Eurotatoria</taxon>
        <taxon>Monogononta</taxon>
        <taxon>Pseudotrocha</taxon>
        <taxon>Ploima</taxon>
        <taxon>Brachionidae</taxon>
        <taxon>Brachionus</taxon>
    </lineage>
</organism>
<evidence type="ECO:0000313" key="2">
    <source>
        <dbReference type="Proteomes" id="UP000276133"/>
    </source>
</evidence>
<dbReference type="Proteomes" id="UP000276133">
    <property type="component" value="Unassembled WGS sequence"/>
</dbReference>
<gene>
    <name evidence="1" type="ORF">BpHYR1_040413</name>
</gene>
<name>A0A3M7PQN5_BRAPC</name>
<dbReference type="EMBL" id="REGN01009324">
    <property type="protein sequence ID" value="RNA01436.1"/>
    <property type="molecule type" value="Genomic_DNA"/>
</dbReference>
<protein>
    <submittedName>
        <fullName evidence="1">Uncharacterized protein</fullName>
    </submittedName>
</protein>